<gene>
    <name evidence="3" type="ORF">H6P81_017467</name>
</gene>
<dbReference type="Pfam" id="PF14547">
    <property type="entry name" value="Hydrophob_seed"/>
    <property type="match status" value="1"/>
</dbReference>
<sequence length="166" mass="18232">MASSTTAALFLFLNLIVFFTPVLTSRNVPAATHPLDHADTPKAMEDQDQPMVCPMDAMKLGVCTNVLDLIGAVIGSPEARPCCSLIDGLSDFDAAICVCAAIKFDVIGIKFDIPLSLHSYVTNKRDRRRKKHEVFSIIRSWPWVIKRTLALAFPYLRVVALSLGAD</sequence>
<name>A0AAV7DZ21_ARIFI</name>
<keyword evidence="4" id="KW-1185">Reference proteome</keyword>
<evidence type="ECO:0000313" key="4">
    <source>
        <dbReference type="Proteomes" id="UP000825729"/>
    </source>
</evidence>
<dbReference type="PANTHER" id="PTHR31731">
    <property type="match status" value="1"/>
</dbReference>
<reference evidence="3 4" key="1">
    <citation type="submission" date="2021-07" db="EMBL/GenBank/DDBJ databases">
        <title>The Aristolochia fimbriata genome: insights into angiosperm evolution, floral development and chemical biosynthesis.</title>
        <authorList>
            <person name="Jiao Y."/>
        </authorList>
    </citation>
    <scope>NUCLEOTIDE SEQUENCE [LARGE SCALE GENOMIC DNA]</scope>
    <source>
        <strain evidence="3">IBCAS-2021</strain>
        <tissue evidence="3">Leaf</tissue>
    </source>
</reference>
<dbReference type="CDD" id="cd01958">
    <property type="entry name" value="HPS_like"/>
    <property type="match status" value="1"/>
</dbReference>
<comment type="caution">
    <text evidence="3">The sequence shown here is derived from an EMBL/GenBank/DDBJ whole genome shotgun (WGS) entry which is preliminary data.</text>
</comment>
<dbReference type="Gene3D" id="1.10.110.10">
    <property type="entry name" value="Plant lipid-transfer and hydrophobic proteins"/>
    <property type="match status" value="1"/>
</dbReference>
<organism evidence="3 4">
    <name type="scientific">Aristolochia fimbriata</name>
    <name type="common">White veined hardy Dutchman's pipe vine</name>
    <dbReference type="NCBI Taxonomy" id="158543"/>
    <lineage>
        <taxon>Eukaryota</taxon>
        <taxon>Viridiplantae</taxon>
        <taxon>Streptophyta</taxon>
        <taxon>Embryophyta</taxon>
        <taxon>Tracheophyta</taxon>
        <taxon>Spermatophyta</taxon>
        <taxon>Magnoliopsida</taxon>
        <taxon>Magnoliidae</taxon>
        <taxon>Piperales</taxon>
        <taxon>Aristolochiaceae</taxon>
        <taxon>Aristolochia</taxon>
    </lineage>
</organism>
<proteinExistence type="predicted"/>
<protein>
    <recommendedName>
        <fullName evidence="2">Hydrophobic seed protein domain-containing protein</fullName>
    </recommendedName>
</protein>
<feature type="chain" id="PRO_5043653037" description="Hydrophobic seed protein domain-containing protein" evidence="1">
    <location>
        <begin position="25"/>
        <end position="166"/>
    </location>
</feature>
<feature type="domain" description="Hydrophobic seed protein" evidence="2">
    <location>
        <begin position="52"/>
        <end position="119"/>
    </location>
</feature>
<evidence type="ECO:0000259" key="2">
    <source>
        <dbReference type="Pfam" id="PF14547"/>
    </source>
</evidence>
<dbReference type="SUPFAM" id="SSF47699">
    <property type="entry name" value="Bifunctional inhibitor/lipid-transfer protein/seed storage 2S albumin"/>
    <property type="match status" value="1"/>
</dbReference>
<dbReference type="InterPro" id="IPR027923">
    <property type="entry name" value="Hydrophob_seed_dom"/>
</dbReference>
<dbReference type="InterPro" id="IPR036312">
    <property type="entry name" value="Bifun_inhib/LTP/seed_sf"/>
</dbReference>
<evidence type="ECO:0000313" key="3">
    <source>
        <dbReference type="EMBL" id="KAG9441613.1"/>
    </source>
</evidence>
<dbReference type="Proteomes" id="UP000825729">
    <property type="component" value="Unassembled WGS sequence"/>
</dbReference>
<dbReference type="AlphaFoldDB" id="A0AAV7DZ21"/>
<dbReference type="EMBL" id="JAINDJ010000007">
    <property type="protein sequence ID" value="KAG9441613.1"/>
    <property type="molecule type" value="Genomic_DNA"/>
</dbReference>
<feature type="signal peptide" evidence="1">
    <location>
        <begin position="1"/>
        <end position="24"/>
    </location>
</feature>
<keyword evidence="1" id="KW-0732">Signal</keyword>
<evidence type="ECO:0000256" key="1">
    <source>
        <dbReference type="SAM" id="SignalP"/>
    </source>
</evidence>
<dbReference type="InterPro" id="IPR051636">
    <property type="entry name" value="Plant_LTP/defense-related"/>
</dbReference>
<accession>A0AAV7DZ21</accession>